<dbReference type="InterPro" id="IPR004323">
    <property type="entry name" value="Ion_tolerance_CutA"/>
</dbReference>
<gene>
    <name evidence="2" type="ORF">UX85_C0001G0020</name>
</gene>
<name>A0A0G1RXG5_9BACT</name>
<dbReference type="InterPro" id="IPR011322">
    <property type="entry name" value="N-reg_PII-like_a/b"/>
</dbReference>
<dbReference type="SUPFAM" id="SSF54913">
    <property type="entry name" value="GlnB-like"/>
    <property type="match status" value="1"/>
</dbReference>
<dbReference type="Proteomes" id="UP000033860">
    <property type="component" value="Unassembled WGS sequence"/>
</dbReference>
<dbReference type="GO" id="GO:0005507">
    <property type="term" value="F:copper ion binding"/>
    <property type="evidence" value="ECO:0007669"/>
    <property type="project" value="TreeGrafter"/>
</dbReference>
<evidence type="ECO:0000313" key="3">
    <source>
        <dbReference type="Proteomes" id="UP000033860"/>
    </source>
</evidence>
<dbReference type="PANTHER" id="PTHR23419">
    <property type="entry name" value="DIVALENT CATION TOLERANCE CUTA-RELATED"/>
    <property type="match status" value="1"/>
</dbReference>
<organism evidence="2 3">
    <name type="scientific">Candidatus Beckwithbacteria bacterium GW2011_GWB1_47_15</name>
    <dbReference type="NCBI Taxonomy" id="1618371"/>
    <lineage>
        <taxon>Bacteria</taxon>
        <taxon>Candidatus Beckwithiibacteriota</taxon>
    </lineage>
</organism>
<accession>A0A0G1RXG5</accession>
<sequence length="108" mass="12367">MAQMVLAYITCESVKQAKVIGRHLLNKKLTGCVNIFPTMQPMFLWPPKSGKIDESKEVVLLVKTLKSRYKAVEKEVIKMHTFDTPCVLEIPVGRVAKKYFDWIKGEVK</sequence>
<dbReference type="Pfam" id="PF03091">
    <property type="entry name" value="CutA1"/>
    <property type="match status" value="1"/>
</dbReference>
<proteinExistence type="inferred from homology"/>
<dbReference type="AlphaFoldDB" id="A0A0G1RXG5"/>
<evidence type="ECO:0000313" key="2">
    <source>
        <dbReference type="EMBL" id="KKU61806.1"/>
    </source>
</evidence>
<dbReference type="GO" id="GO:0010038">
    <property type="term" value="P:response to metal ion"/>
    <property type="evidence" value="ECO:0007669"/>
    <property type="project" value="InterPro"/>
</dbReference>
<protein>
    <submittedName>
        <fullName evidence="2">CutA1 divalent ion tolerance protein</fullName>
    </submittedName>
</protein>
<dbReference type="PANTHER" id="PTHR23419:SF8">
    <property type="entry name" value="FI09726P"/>
    <property type="match status" value="1"/>
</dbReference>
<evidence type="ECO:0000256" key="1">
    <source>
        <dbReference type="ARBA" id="ARBA00010169"/>
    </source>
</evidence>
<dbReference type="InterPro" id="IPR015867">
    <property type="entry name" value="N-reg_PII/ATP_PRibTrfase_C"/>
</dbReference>
<comment type="caution">
    <text evidence="2">The sequence shown here is derived from an EMBL/GenBank/DDBJ whole genome shotgun (WGS) entry which is preliminary data.</text>
</comment>
<reference evidence="2 3" key="1">
    <citation type="journal article" date="2015" name="Nature">
        <title>rRNA introns, odd ribosomes, and small enigmatic genomes across a large radiation of phyla.</title>
        <authorList>
            <person name="Brown C.T."/>
            <person name="Hug L.A."/>
            <person name="Thomas B.C."/>
            <person name="Sharon I."/>
            <person name="Castelle C.J."/>
            <person name="Singh A."/>
            <person name="Wilkins M.J."/>
            <person name="Williams K.H."/>
            <person name="Banfield J.F."/>
        </authorList>
    </citation>
    <scope>NUCLEOTIDE SEQUENCE [LARGE SCALE GENOMIC DNA]</scope>
</reference>
<dbReference type="Gene3D" id="3.30.70.120">
    <property type="match status" value="1"/>
</dbReference>
<dbReference type="EMBL" id="LCNT01000001">
    <property type="protein sequence ID" value="KKU61806.1"/>
    <property type="molecule type" value="Genomic_DNA"/>
</dbReference>
<comment type="similarity">
    <text evidence="1">Belongs to the CutA family.</text>
</comment>